<dbReference type="EMBL" id="UFWD01000001">
    <property type="protein sequence ID" value="SUY20553.1"/>
    <property type="molecule type" value="Genomic_DNA"/>
</dbReference>
<keyword evidence="2" id="KW-0966">Cell projection</keyword>
<proteinExistence type="predicted"/>
<gene>
    <name evidence="2" type="ORF">NCTC13307_00218</name>
</gene>
<protein>
    <submittedName>
        <fullName evidence="2">Flagellar cap protein</fullName>
    </submittedName>
</protein>
<feature type="coiled-coil region" evidence="1">
    <location>
        <begin position="9"/>
        <end position="36"/>
    </location>
</feature>
<keyword evidence="2" id="KW-0282">Flagellum</keyword>
<reference evidence="2" key="1">
    <citation type="submission" date="2018-06" db="EMBL/GenBank/DDBJ databases">
        <authorList>
            <consortium name="Pathogen Informatics"/>
            <person name="Doyle S."/>
        </authorList>
    </citation>
    <scope>NUCLEOTIDE SEQUENCE</scope>
    <source>
        <strain evidence="2">NCTC13307</strain>
    </source>
</reference>
<organism evidence="2">
    <name type="scientific">Clostridioides difficile</name>
    <name type="common">Peptoclostridium difficile</name>
    <dbReference type="NCBI Taxonomy" id="1496"/>
    <lineage>
        <taxon>Bacteria</taxon>
        <taxon>Bacillati</taxon>
        <taxon>Bacillota</taxon>
        <taxon>Clostridia</taxon>
        <taxon>Peptostreptococcales</taxon>
        <taxon>Peptostreptococcaceae</taxon>
        <taxon>Clostridioides</taxon>
    </lineage>
</organism>
<evidence type="ECO:0000313" key="2">
    <source>
        <dbReference type="EMBL" id="SUY20553.1"/>
    </source>
</evidence>
<dbReference type="AlphaFoldDB" id="A0A381I568"/>
<name>A0A381I568_CLODI</name>
<keyword evidence="2" id="KW-0969">Cilium</keyword>
<keyword evidence="1" id="KW-0175">Coiled coil</keyword>
<accession>A0A381I568</accession>
<evidence type="ECO:0000256" key="1">
    <source>
        <dbReference type="SAM" id="Coils"/>
    </source>
</evidence>
<sequence length="64" mass="7430">MENSSSASQNVYSKQIAEQERNISRLVEKMNDKEKRLYAKYSALESLLNKYSSQMNYFSQAQGN</sequence>